<keyword evidence="3" id="KW-1185">Reference proteome</keyword>
<keyword evidence="1" id="KW-0812">Transmembrane</keyword>
<dbReference type="RefSeq" id="WP_207087151.1">
    <property type="nucleotide sequence ID" value="NZ_JAFLQW010000153.1"/>
</dbReference>
<reference evidence="2 3" key="1">
    <citation type="submission" date="2021-03" db="EMBL/GenBank/DDBJ databases">
        <title>Metabolic Capacity of the Antarctic Cyanobacterium Phormidium pseudopriestleyi that Sustains Oxygenic Photosynthesis in the Presence of Hydrogen Sulfide.</title>
        <authorList>
            <person name="Lumian J.E."/>
            <person name="Jungblut A.D."/>
            <person name="Dillon M.L."/>
            <person name="Hawes I."/>
            <person name="Doran P.T."/>
            <person name="Mackey T.J."/>
            <person name="Dick G.J."/>
            <person name="Grettenberger C.L."/>
            <person name="Sumner D.Y."/>
        </authorList>
    </citation>
    <scope>NUCLEOTIDE SEQUENCE [LARGE SCALE GENOMIC DNA]</scope>
    <source>
        <strain evidence="2 3">FRX01</strain>
    </source>
</reference>
<evidence type="ECO:0000313" key="2">
    <source>
        <dbReference type="EMBL" id="MBO0348606.1"/>
    </source>
</evidence>
<proteinExistence type="predicted"/>
<dbReference type="EMBL" id="JAFLQW010000153">
    <property type="protein sequence ID" value="MBO0348606.1"/>
    <property type="molecule type" value="Genomic_DNA"/>
</dbReference>
<sequence>MKEKLLNWLNLFLVADVFFVFLSFGWFAIAVVGRSTGVNLGLDVWHQLWQPVFNPAIGILMAGALLSGLTSWISKRLNKAH</sequence>
<keyword evidence="1" id="KW-0472">Membrane</keyword>
<accession>A0ABS3FNC1</accession>
<evidence type="ECO:0000256" key="1">
    <source>
        <dbReference type="SAM" id="Phobius"/>
    </source>
</evidence>
<evidence type="ECO:0000313" key="3">
    <source>
        <dbReference type="Proteomes" id="UP000664844"/>
    </source>
</evidence>
<dbReference type="Proteomes" id="UP000664844">
    <property type="component" value="Unassembled WGS sequence"/>
</dbReference>
<protein>
    <submittedName>
        <fullName evidence="2">Uncharacterized protein</fullName>
    </submittedName>
</protein>
<gene>
    <name evidence="2" type="ORF">J0895_05710</name>
</gene>
<feature type="transmembrane region" description="Helical" evidence="1">
    <location>
        <begin position="52"/>
        <end position="73"/>
    </location>
</feature>
<organism evidence="2 3">
    <name type="scientific">Phormidium pseudopriestleyi FRX01</name>
    <dbReference type="NCBI Taxonomy" id="1759528"/>
    <lineage>
        <taxon>Bacteria</taxon>
        <taxon>Bacillati</taxon>
        <taxon>Cyanobacteriota</taxon>
        <taxon>Cyanophyceae</taxon>
        <taxon>Oscillatoriophycideae</taxon>
        <taxon>Oscillatoriales</taxon>
        <taxon>Oscillatoriaceae</taxon>
        <taxon>Phormidium</taxon>
    </lineage>
</organism>
<feature type="transmembrane region" description="Helical" evidence="1">
    <location>
        <begin position="12"/>
        <end position="32"/>
    </location>
</feature>
<keyword evidence="1" id="KW-1133">Transmembrane helix</keyword>
<name>A0ABS3FNC1_9CYAN</name>
<comment type="caution">
    <text evidence="2">The sequence shown here is derived from an EMBL/GenBank/DDBJ whole genome shotgun (WGS) entry which is preliminary data.</text>
</comment>